<dbReference type="RefSeq" id="WP_006532244.1">
    <property type="nucleotide sequence ID" value="NZ_CABKNK020000003.1"/>
</dbReference>
<dbReference type="GeneID" id="69903646"/>
<dbReference type="EMBL" id="UHFP01000001">
    <property type="protein sequence ID" value="SUN68417.1"/>
    <property type="molecule type" value="Genomic_DNA"/>
</dbReference>
<accession>A0A380KNY2</accession>
<protein>
    <submittedName>
        <fullName evidence="1">Signal peptide</fullName>
    </submittedName>
</protein>
<sequence length="95" mass="10504">MTATVLHSSSQLSAALKEGHHVLAAVQQDKFSPWGFGTSHEIVLKGYSNGNTYVYDPYNAANNGWYPIEWLWREQSTQSGDINGLGNSFVKVTDI</sequence>
<dbReference type="Proteomes" id="UP000255352">
    <property type="component" value="Unassembled WGS sequence"/>
</dbReference>
<gene>
    <name evidence="1" type="ORF">NCTC13760_01106</name>
</gene>
<dbReference type="AlphaFoldDB" id="A0A380KNY2"/>
<reference evidence="1 2" key="1">
    <citation type="submission" date="2018-06" db="EMBL/GenBank/DDBJ databases">
        <authorList>
            <consortium name="Pathogen Informatics"/>
            <person name="Doyle S."/>
        </authorList>
    </citation>
    <scope>NUCLEOTIDE SEQUENCE [LARGE SCALE GENOMIC DNA]</scope>
    <source>
        <strain evidence="1 2">NCTC13760</strain>
    </source>
</reference>
<proteinExistence type="predicted"/>
<name>A0A380KNY2_9STRE</name>
<dbReference type="Gene3D" id="3.90.70.10">
    <property type="entry name" value="Cysteine proteinases"/>
    <property type="match status" value="1"/>
</dbReference>
<organism evidence="1 2">
    <name type="scientific">Streptococcus infantarius</name>
    <dbReference type="NCBI Taxonomy" id="102684"/>
    <lineage>
        <taxon>Bacteria</taxon>
        <taxon>Bacillati</taxon>
        <taxon>Bacillota</taxon>
        <taxon>Bacilli</taxon>
        <taxon>Lactobacillales</taxon>
        <taxon>Streptococcaceae</taxon>
        <taxon>Streptococcus</taxon>
    </lineage>
</organism>
<evidence type="ECO:0000313" key="2">
    <source>
        <dbReference type="Proteomes" id="UP000255352"/>
    </source>
</evidence>
<evidence type="ECO:0000313" key="1">
    <source>
        <dbReference type="EMBL" id="SUN68417.1"/>
    </source>
</evidence>